<dbReference type="Gene3D" id="3.40.50.360">
    <property type="match status" value="1"/>
</dbReference>
<evidence type="ECO:0000313" key="4">
    <source>
        <dbReference type="Proteomes" id="UP000649573"/>
    </source>
</evidence>
<accession>A0ABQ2UDG9</accession>
<feature type="domain" description="Flavodoxin-like" evidence="2">
    <location>
        <begin position="4"/>
        <end position="167"/>
    </location>
</feature>
<dbReference type="InterPro" id="IPR029039">
    <property type="entry name" value="Flavoprotein-like_sf"/>
</dbReference>
<dbReference type="SUPFAM" id="SSF52218">
    <property type="entry name" value="Flavoproteins"/>
    <property type="match status" value="1"/>
</dbReference>
<dbReference type="InterPro" id="IPR001226">
    <property type="entry name" value="Flavodoxin_CS"/>
</dbReference>
<dbReference type="RefSeq" id="WP_189251874.1">
    <property type="nucleotide sequence ID" value="NZ_BMRE01000001.1"/>
</dbReference>
<dbReference type="EMBL" id="BMRE01000001">
    <property type="protein sequence ID" value="GGU16665.1"/>
    <property type="molecule type" value="Genomic_DNA"/>
</dbReference>
<sequence length="167" mass="17388">MKHALVVFESMFGNTEKIAEAVADGLRTAMTVDVVEVGSAPAVLGADVELLVVGGPTHAFGLSRPSTRADAGKQGADAKRASGTGLREWVDQVSAGAARPAVAAFDTKVRRPRLPGSAARAALHRLRRAGFPARTSAQNFYVGGTPGPLVEGELDRARQWGARCAAQ</sequence>
<feature type="region of interest" description="Disordered" evidence="1">
    <location>
        <begin position="63"/>
        <end position="83"/>
    </location>
</feature>
<dbReference type="PROSITE" id="PS50902">
    <property type="entry name" value="FLAVODOXIN_LIKE"/>
    <property type="match status" value="1"/>
</dbReference>
<evidence type="ECO:0000256" key="1">
    <source>
        <dbReference type="SAM" id="MobiDB-lite"/>
    </source>
</evidence>
<comment type="caution">
    <text evidence="3">The sequence shown here is derived from an EMBL/GenBank/DDBJ whole genome shotgun (WGS) entry which is preliminary data.</text>
</comment>
<name>A0ABQ2UDG9_9PSEU</name>
<dbReference type="Proteomes" id="UP000649573">
    <property type="component" value="Unassembled WGS sequence"/>
</dbReference>
<evidence type="ECO:0000259" key="2">
    <source>
        <dbReference type="PROSITE" id="PS50902"/>
    </source>
</evidence>
<organism evidence="3 4">
    <name type="scientific">Lentzea flava</name>
    <dbReference type="NCBI Taxonomy" id="103732"/>
    <lineage>
        <taxon>Bacteria</taxon>
        <taxon>Bacillati</taxon>
        <taxon>Actinomycetota</taxon>
        <taxon>Actinomycetes</taxon>
        <taxon>Pseudonocardiales</taxon>
        <taxon>Pseudonocardiaceae</taxon>
        <taxon>Lentzea</taxon>
    </lineage>
</organism>
<evidence type="ECO:0000313" key="3">
    <source>
        <dbReference type="EMBL" id="GGU16665.1"/>
    </source>
</evidence>
<gene>
    <name evidence="3" type="ORF">GCM10010178_05490</name>
</gene>
<dbReference type="Pfam" id="PF00258">
    <property type="entry name" value="Flavodoxin_1"/>
    <property type="match status" value="1"/>
</dbReference>
<proteinExistence type="predicted"/>
<keyword evidence="4" id="KW-1185">Reference proteome</keyword>
<reference evidence="4" key="1">
    <citation type="journal article" date="2019" name="Int. J. Syst. Evol. Microbiol.">
        <title>The Global Catalogue of Microorganisms (GCM) 10K type strain sequencing project: providing services to taxonomists for standard genome sequencing and annotation.</title>
        <authorList>
            <consortium name="The Broad Institute Genomics Platform"/>
            <consortium name="The Broad Institute Genome Sequencing Center for Infectious Disease"/>
            <person name="Wu L."/>
            <person name="Ma J."/>
        </authorList>
    </citation>
    <scope>NUCLEOTIDE SEQUENCE [LARGE SCALE GENOMIC DNA]</scope>
    <source>
        <strain evidence="4">JCM 3296</strain>
    </source>
</reference>
<dbReference type="InterPro" id="IPR008254">
    <property type="entry name" value="Flavodoxin/NO_synth"/>
</dbReference>
<protein>
    <submittedName>
        <fullName evidence="3">Flavodoxin</fullName>
    </submittedName>
</protein>
<dbReference type="PROSITE" id="PS00201">
    <property type="entry name" value="FLAVODOXIN"/>
    <property type="match status" value="1"/>
</dbReference>